<dbReference type="SUPFAM" id="SSF56112">
    <property type="entry name" value="Protein kinase-like (PK-like)"/>
    <property type="match status" value="1"/>
</dbReference>
<organism evidence="13 14">
    <name type="scientific">Aldrovandia affinis</name>
    <dbReference type="NCBI Taxonomy" id="143900"/>
    <lineage>
        <taxon>Eukaryota</taxon>
        <taxon>Metazoa</taxon>
        <taxon>Chordata</taxon>
        <taxon>Craniata</taxon>
        <taxon>Vertebrata</taxon>
        <taxon>Euteleostomi</taxon>
        <taxon>Actinopterygii</taxon>
        <taxon>Neopterygii</taxon>
        <taxon>Teleostei</taxon>
        <taxon>Notacanthiformes</taxon>
        <taxon>Halosauridae</taxon>
        <taxon>Aldrovandia</taxon>
    </lineage>
</organism>
<dbReference type="Gene3D" id="3.40.30.10">
    <property type="entry name" value="Glutaredoxin"/>
    <property type="match status" value="1"/>
</dbReference>
<evidence type="ECO:0000256" key="3">
    <source>
        <dbReference type="ARBA" id="ARBA00022679"/>
    </source>
</evidence>
<comment type="caution">
    <text evidence="13">The sequence shown here is derived from an EMBL/GenBank/DDBJ whole genome shotgun (WGS) entry which is preliminary data.</text>
</comment>
<dbReference type="PRINTS" id="PR00109">
    <property type="entry name" value="TYRKINASE"/>
</dbReference>
<dbReference type="Proteomes" id="UP001221898">
    <property type="component" value="Unassembled WGS sequence"/>
</dbReference>
<evidence type="ECO:0000313" key="13">
    <source>
        <dbReference type="EMBL" id="KAJ8392876.1"/>
    </source>
</evidence>
<comment type="catalytic activity">
    <reaction evidence="4">
        <text>RX + glutathione = an S-substituted glutathione + a halide anion + H(+)</text>
        <dbReference type="Rhea" id="RHEA:16437"/>
        <dbReference type="ChEBI" id="CHEBI:15378"/>
        <dbReference type="ChEBI" id="CHEBI:16042"/>
        <dbReference type="ChEBI" id="CHEBI:17792"/>
        <dbReference type="ChEBI" id="CHEBI:57925"/>
        <dbReference type="ChEBI" id="CHEBI:90779"/>
        <dbReference type="EC" id="2.5.1.18"/>
    </reaction>
</comment>
<evidence type="ECO:0000259" key="12">
    <source>
        <dbReference type="PROSITE" id="PS50011"/>
    </source>
</evidence>
<keyword evidence="14" id="KW-1185">Reference proteome</keyword>
<dbReference type="InterPro" id="IPR000719">
    <property type="entry name" value="Prot_kinase_dom"/>
</dbReference>
<dbReference type="InterPro" id="IPR036249">
    <property type="entry name" value="Thioredoxin-like_sf"/>
</dbReference>
<gene>
    <name evidence="13" type="ORF">AAFF_G00070800</name>
</gene>
<dbReference type="GO" id="GO:0004602">
    <property type="term" value="F:glutathione peroxidase activity"/>
    <property type="evidence" value="ECO:0007669"/>
    <property type="project" value="InterPro"/>
</dbReference>
<protein>
    <recommendedName>
        <fullName evidence="5">Glutathione S-transferase kappa 1</fullName>
        <ecNumber evidence="2">2.5.1.18</ecNumber>
    </recommendedName>
    <alternativeName>
        <fullName evidence="8">GST 13-13</fullName>
    </alternativeName>
    <alternativeName>
        <fullName evidence="9">GST class-kappa</fullName>
    </alternativeName>
    <alternativeName>
        <fullName evidence="6">GSTK1-1</fullName>
    </alternativeName>
    <alternativeName>
        <fullName evidence="7">Glutathione S-transferase subunit 13</fullName>
    </alternativeName>
</protein>
<dbReference type="GO" id="GO:0004672">
    <property type="term" value="F:protein kinase activity"/>
    <property type="evidence" value="ECO:0007669"/>
    <property type="project" value="InterPro"/>
</dbReference>
<dbReference type="EMBL" id="JAINUG010000142">
    <property type="protein sequence ID" value="KAJ8392876.1"/>
    <property type="molecule type" value="Genomic_DNA"/>
</dbReference>
<evidence type="ECO:0000256" key="9">
    <source>
        <dbReference type="ARBA" id="ARBA00083519"/>
    </source>
</evidence>
<evidence type="ECO:0000256" key="2">
    <source>
        <dbReference type="ARBA" id="ARBA00012452"/>
    </source>
</evidence>
<keyword evidence="3" id="KW-0808">Transferase</keyword>
<feature type="transmembrane region" description="Helical" evidence="11">
    <location>
        <begin position="510"/>
        <end position="530"/>
    </location>
</feature>
<accession>A0AAD7WD92</accession>
<comment type="similarity">
    <text evidence="1">Belongs to the GST superfamily. Kappa family.</text>
</comment>
<evidence type="ECO:0000313" key="14">
    <source>
        <dbReference type="Proteomes" id="UP001221898"/>
    </source>
</evidence>
<dbReference type="InterPro" id="IPR001245">
    <property type="entry name" value="Ser-Thr/Tyr_kinase_cat_dom"/>
</dbReference>
<keyword evidence="11" id="KW-1133">Transmembrane helix</keyword>
<dbReference type="PANTHER" id="PTHR42943:SF2">
    <property type="entry name" value="GLUTATHIONE S-TRANSFERASE KAPPA 1"/>
    <property type="match status" value="1"/>
</dbReference>
<dbReference type="SUPFAM" id="SSF52833">
    <property type="entry name" value="Thioredoxin-like"/>
    <property type="match status" value="1"/>
</dbReference>
<dbReference type="GO" id="GO:0006749">
    <property type="term" value="P:glutathione metabolic process"/>
    <property type="evidence" value="ECO:0007669"/>
    <property type="project" value="InterPro"/>
</dbReference>
<dbReference type="InterPro" id="IPR001853">
    <property type="entry name" value="DSBA-like_thioredoxin_dom"/>
</dbReference>
<keyword evidence="11" id="KW-0472">Membrane</keyword>
<evidence type="ECO:0000256" key="7">
    <source>
        <dbReference type="ARBA" id="ARBA00081396"/>
    </source>
</evidence>
<dbReference type="PANTHER" id="PTHR42943">
    <property type="entry name" value="GLUTATHIONE S-TRANSFERASE KAPPA"/>
    <property type="match status" value="1"/>
</dbReference>
<dbReference type="PROSITE" id="PS50011">
    <property type="entry name" value="PROTEIN_KINASE_DOM"/>
    <property type="match status" value="1"/>
</dbReference>
<dbReference type="FunFam" id="3.40.30.10:FF:000096">
    <property type="entry name" value="Glutathione S-transferase kappa"/>
    <property type="match status" value="1"/>
</dbReference>
<evidence type="ECO:0000256" key="6">
    <source>
        <dbReference type="ARBA" id="ARBA00080274"/>
    </source>
</evidence>
<evidence type="ECO:0000256" key="4">
    <source>
        <dbReference type="ARBA" id="ARBA00047960"/>
    </source>
</evidence>
<dbReference type="GO" id="GO:0005739">
    <property type="term" value="C:mitochondrion"/>
    <property type="evidence" value="ECO:0007669"/>
    <property type="project" value="TreeGrafter"/>
</dbReference>
<feature type="region of interest" description="Disordered" evidence="10">
    <location>
        <begin position="1"/>
        <end position="34"/>
    </location>
</feature>
<evidence type="ECO:0000256" key="8">
    <source>
        <dbReference type="ARBA" id="ARBA00082109"/>
    </source>
</evidence>
<dbReference type="CDD" id="cd03021">
    <property type="entry name" value="DsbA_GSTK"/>
    <property type="match status" value="1"/>
</dbReference>
<dbReference type="InterPro" id="IPR044088">
    <property type="entry name" value="GSTK"/>
</dbReference>
<evidence type="ECO:0000256" key="10">
    <source>
        <dbReference type="SAM" id="MobiDB-lite"/>
    </source>
</evidence>
<name>A0AAD7WD92_9TELE</name>
<dbReference type="GO" id="GO:0005777">
    <property type="term" value="C:peroxisome"/>
    <property type="evidence" value="ECO:0007669"/>
    <property type="project" value="TreeGrafter"/>
</dbReference>
<dbReference type="InterPro" id="IPR051924">
    <property type="entry name" value="GST_Kappa/NadH"/>
</dbReference>
<dbReference type="EC" id="2.5.1.18" evidence="2"/>
<dbReference type="AlphaFoldDB" id="A0AAD7WD92"/>
<evidence type="ECO:0000256" key="1">
    <source>
        <dbReference type="ARBA" id="ARBA00006494"/>
    </source>
</evidence>
<dbReference type="InterPro" id="IPR011009">
    <property type="entry name" value="Kinase-like_dom_sf"/>
</dbReference>
<dbReference type="GO" id="GO:0005524">
    <property type="term" value="F:ATP binding"/>
    <property type="evidence" value="ECO:0007669"/>
    <property type="project" value="InterPro"/>
</dbReference>
<keyword evidence="11" id="KW-0812">Transmembrane</keyword>
<dbReference type="Pfam" id="PF01323">
    <property type="entry name" value="DSBA"/>
    <property type="match status" value="1"/>
</dbReference>
<dbReference type="Pfam" id="PF07714">
    <property type="entry name" value="PK_Tyr_Ser-Thr"/>
    <property type="match status" value="1"/>
</dbReference>
<feature type="domain" description="Protein kinase" evidence="12">
    <location>
        <begin position="623"/>
        <end position="895"/>
    </location>
</feature>
<reference evidence="13" key="1">
    <citation type="journal article" date="2023" name="Science">
        <title>Genome structures resolve the early diversification of teleost fishes.</title>
        <authorList>
            <person name="Parey E."/>
            <person name="Louis A."/>
            <person name="Montfort J."/>
            <person name="Bouchez O."/>
            <person name="Roques C."/>
            <person name="Iampietro C."/>
            <person name="Lluch J."/>
            <person name="Castinel A."/>
            <person name="Donnadieu C."/>
            <person name="Desvignes T."/>
            <person name="Floi Bucao C."/>
            <person name="Jouanno E."/>
            <person name="Wen M."/>
            <person name="Mejri S."/>
            <person name="Dirks R."/>
            <person name="Jansen H."/>
            <person name="Henkel C."/>
            <person name="Chen W.J."/>
            <person name="Zahm M."/>
            <person name="Cabau C."/>
            <person name="Klopp C."/>
            <person name="Thompson A.W."/>
            <person name="Robinson-Rechavi M."/>
            <person name="Braasch I."/>
            <person name="Lecointre G."/>
            <person name="Bobe J."/>
            <person name="Postlethwait J.H."/>
            <person name="Berthelot C."/>
            <person name="Roest Crollius H."/>
            <person name="Guiguen Y."/>
        </authorList>
    </citation>
    <scope>NUCLEOTIDE SEQUENCE</scope>
    <source>
        <strain evidence="13">NC1722</strain>
    </source>
</reference>
<dbReference type="Gene3D" id="1.10.510.10">
    <property type="entry name" value="Transferase(Phosphotransferase) domain 1"/>
    <property type="match status" value="1"/>
</dbReference>
<proteinExistence type="inferred from homology"/>
<evidence type="ECO:0000256" key="11">
    <source>
        <dbReference type="SAM" id="Phobius"/>
    </source>
</evidence>
<dbReference type="GO" id="GO:0004364">
    <property type="term" value="F:glutathione transferase activity"/>
    <property type="evidence" value="ECO:0007669"/>
    <property type="project" value="UniProtKB-EC"/>
</dbReference>
<sequence>MKTIQRKTSSYANTPAPRKEAGGPKTSRVSSELPAQLHGNDCVEAISLLKHTTDREVVLAKMRETFAYRQSVIHDQQQTSDILSVFPRFLDTKGLILQDIALLFGTETASKFLEKWGSTFEERVIREAKTLPETPLLLNTLKDALKQGDSEEPGWDSDVASVLVLLHLLTPQPAGRKQAKKISVREAVGHLVKFQMLPSNRVGGSNARTVPSVTNRNECPFPWSQNGYCVNPEIILRSSEQKQDSQTMSGSRKVVELFYDVVSPYSWLGFEVLCRYRNVWNIDLKLRPAFLSGIMQGSGNKPPGLVPNKFVYMVNDLTLLSQYFGVPLGVPADPFEVMFKKGSLSAMRFVTAVAESGEGREADVEKVSRELWKRIWSRDEDICLADSLSEAGLKAGLPASKVEELLCQVSSQKIKDKLKSTTQEALEYGAFGFPLTICHVNGKKEKFFGSDRFELMAHSIGEQWLGPQPAKQSAKISQDRLRMSSVSDADYRCRPGDTICEIRVYEQEVIVVPVLFLFSFLIMLVFLLLLRFCPEKVDRIKPQNIASVVRPQRSRRDLQGIDAPFGINPLEHESIALDVPTYSTFPPSHHAPLSQQDSTNILMSPPELPRQRLPESFNLVSPLPLTFSMKAGDSVSLYRARMDHRDVVLRVLKDSANSSERQAFLGFASFLTELGAHPFLPAVMGVVSLCAPLITVVEELENRDLLGFLWRCRQDHVGTEAPCDLTERRIFTMSKQVASALEYLHKRDLLHGNVGARSVLVSRELTAKLWGLGDVYTRKSQEAPLVLEPGRKKWLAPEVLARRGATQGSDVWSFGILLYEMVTLGDAPFPDVSVNELLQYLQRGKTLKRPANCSNTLYSIIKACCQWKEPDRATLAEVIRKLQSGEKSANDKSVIRVPEPINIEKYLQEAGYGEGHNYTVF</sequence>
<evidence type="ECO:0000256" key="5">
    <source>
        <dbReference type="ARBA" id="ARBA00073833"/>
    </source>
</evidence>
<feature type="compositionally biased region" description="Polar residues" evidence="10">
    <location>
        <begin position="1"/>
        <end position="13"/>
    </location>
</feature>